<evidence type="ECO:0000313" key="9">
    <source>
        <dbReference type="EMBL" id="AEE15565.1"/>
    </source>
</evidence>
<dbReference type="HOGENOM" id="CLU_054154_2_0_12"/>
<feature type="transmembrane region" description="Helical" evidence="7">
    <location>
        <begin position="62"/>
        <end position="84"/>
    </location>
</feature>
<dbReference type="Proteomes" id="UP000006546">
    <property type="component" value="Chromosome"/>
</dbReference>
<dbReference type="RefSeq" id="WP_013757285.1">
    <property type="nucleotide sequence ID" value="NC_015500.1"/>
</dbReference>
<dbReference type="eggNOG" id="COG1835">
    <property type="taxonomic scope" value="Bacteria"/>
</dbReference>
<keyword evidence="5 7" id="KW-1133">Transmembrane helix</keyword>
<reference evidence="10" key="1">
    <citation type="submission" date="2011-04" db="EMBL/GenBank/DDBJ databases">
        <title>The complete genome of Treponema brennaborense DSM 12168.</title>
        <authorList>
            <person name="Lucas S."/>
            <person name="Han J."/>
            <person name="Lapidus A."/>
            <person name="Bruce D."/>
            <person name="Goodwin L."/>
            <person name="Pitluck S."/>
            <person name="Peters L."/>
            <person name="Kyrpides N."/>
            <person name="Mavromatis K."/>
            <person name="Ivanova N."/>
            <person name="Mikhailova N."/>
            <person name="Pagani I."/>
            <person name="Teshima H."/>
            <person name="Detter J.C."/>
            <person name="Tapia R."/>
            <person name="Han C."/>
            <person name="Land M."/>
            <person name="Hauser L."/>
            <person name="Markowitz V."/>
            <person name="Cheng J.-F."/>
            <person name="Hugenholtz P."/>
            <person name="Woyke T."/>
            <person name="Wu D."/>
            <person name="Gronow S."/>
            <person name="Wellnitz S."/>
            <person name="Brambilla E."/>
            <person name="Klenk H.-P."/>
            <person name="Eisen J.A."/>
        </authorList>
    </citation>
    <scope>NUCLEOTIDE SEQUENCE [LARGE SCALE GENOMIC DNA]</scope>
    <source>
        <strain evidence="10">DSM 12168 / CIP 105900 / DD5/3</strain>
    </source>
</reference>
<comment type="similarity">
    <text evidence="2">Belongs to the acyltransferase 3 family.</text>
</comment>
<feature type="transmembrane region" description="Helical" evidence="7">
    <location>
        <begin position="21"/>
        <end position="42"/>
    </location>
</feature>
<keyword evidence="6 7" id="KW-0472">Membrane</keyword>
<feature type="transmembrane region" description="Helical" evidence="7">
    <location>
        <begin position="152"/>
        <end position="175"/>
    </location>
</feature>
<feature type="transmembrane region" description="Helical" evidence="7">
    <location>
        <begin position="327"/>
        <end position="349"/>
    </location>
</feature>
<evidence type="ECO:0000256" key="5">
    <source>
        <dbReference type="ARBA" id="ARBA00022989"/>
    </source>
</evidence>
<feature type="transmembrane region" description="Helical" evidence="7">
    <location>
        <begin position="258"/>
        <end position="280"/>
    </location>
</feature>
<sequence>MENGKSANTEIDPELSKRITALRFLLSTFVVTIHSGALAEMFENYGKGVEVSKFFLSSENFITNHFFICCAVPLFFFFSGYLYFAKRESYGTMLKKRLRSIVLPYFLWIFSSFVLFFIADSAGLTRNHVADKTAAGWLKIFSGFPADEDGTFYPFLIQFWYLRELMLVFVLSPLIKKIIDKWPILYFCATFIFWQSSLPLHSMYGQAFIFFPLGYCAVKYNITAAKIDKLEFRELGIVYGLVIAAQTAEYVLNRHDFQILQALNIILSCLLILKFAGLWVKKEKIFAGLQSLSVYSFWIFAVHTPLTATVVNKLILKFIPAVTPKLLFAIFFLRLIFIVSLSLLSGILCKKLFPSVFSLYTGGRIRRNGKLIA</sequence>
<dbReference type="PANTHER" id="PTHR40074">
    <property type="entry name" value="O-ACETYLTRANSFERASE WECH"/>
    <property type="match status" value="1"/>
</dbReference>
<keyword evidence="3" id="KW-1003">Cell membrane</keyword>
<proteinExistence type="inferred from homology"/>
<evidence type="ECO:0000256" key="1">
    <source>
        <dbReference type="ARBA" id="ARBA00004651"/>
    </source>
</evidence>
<dbReference type="OrthoDB" id="265992at2"/>
<dbReference type="GO" id="GO:0009246">
    <property type="term" value="P:enterobacterial common antigen biosynthetic process"/>
    <property type="evidence" value="ECO:0007669"/>
    <property type="project" value="TreeGrafter"/>
</dbReference>
<dbReference type="KEGG" id="tbe:Trebr_0111"/>
<feature type="transmembrane region" description="Helical" evidence="7">
    <location>
        <begin position="105"/>
        <end position="124"/>
    </location>
</feature>
<feature type="transmembrane region" description="Helical" evidence="7">
    <location>
        <begin position="292"/>
        <end position="315"/>
    </location>
</feature>
<accession>F4LKV4</accession>
<evidence type="ECO:0000256" key="7">
    <source>
        <dbReference type="SAM" id="Phobius"/>
    </source>
</evidence>
<feature type="domain" description="Acyltransferase 3" evidence="8">
    <location>
        <begin position="18"/>
        <end position="342"/>
    </location>
</feature>
<dbReference type="GO" id="GO:0016413">
    <property type="term" value="F:O-acetyltransferase activity"/>
    <property type="evidence" value="ECO:0007669"/>
    <property type="project" value="TreeGrafter"/>
</dbReference>
<feature type="transmembrane region" description="Helical" evidence="7">
    <location>
        <begin position="234"/>
        <end position="252"/>
    </location>
</feature>
<keyword evidence="10" id="KW-1185">Reference proteome</keyword>
<keyword evidence="4 7" id="KW-0812">Transmembrane</keyword>
<dbReference type="STRING" id="906968.Trebr_0111"/>
<evidence type="ECO:0000256" key="6">
    <source>
        <dbReference type="ARBA" id="ARBA00023136"/>
    </source>
</evidence>
<dbReference type="GO" id="GO:0005886">
    <property type="term" value="C:plasma membrane"/>
    <property type="evidence" value="ECO:0007669"/>
    <property type="project" value="UniProtKB-SubCell"/>
</dbReference>
<comment type="subcellular location">
    <subcellularLocation>
        <location evidence="1">Cell membrane</location>
        <topology evidence="1">Multi-pass membrane protein</topology>
    </subcellularLocation>
</comment>
<organism evidence="9 10">
    <name type="scientific">Treponema brennaborense (strain DSM 12168 / CIP 105900 / DD5/3)</name>
    <dbReference type="NCBI Taxonomy" id="906968"/>
    <lineage>
        <taxon>Bacteria</taxon>
        <taxon>Pseudomonadati</taxon>
        <taxon>Spirochaetota</taxon>
        <taxon>Spirochaetia</taxon>
        <taxon>Spirochaetales</taxon>
        <taxon>Treponemataceae</taxon>
        <taxon>Treponema</taxon>
    </lineage>
</organism>
<evidence type="ECO:0000259" key="8">
    <source>
        <dbReference type="Pfam" id="PF01757"/>
    </source>
</evidence>
<dbReference type="AlphaFoldDB" id="F4LKV4"/>
<evidence type="ECO:0000313" key="10">
    <source>
        <dbReference type="Proteomes" id="UP000006546"/>
    </source>
</evidence>
<evidence type="ECO:0000256" key="3">
    <source>
        <dbReference type="ARBA" id="ARBA00022475"/>
    </source>
</evidence>
<dbReference type="EMBL" id="CP002696">
    <property type="protein sequence ID" value="AEE15565.1"/>
    <property type="molecule type" value="Genomic_DNA"/>
</dbReference>
<dbReference type="Pfam" id="PF01757">
    <property type="entry name" value="Acyl_transf_3"/>
    <property type="match status" value="1"/>
</dbReference>
<name>F4LKV4_TREBD</name>
<protein>
    <recommendedName>
        <fullName evidence="8">Acyltransferase 3 domain-containing protein</fullName>
    </recommendedName>
</protein>
<feature type="transmembrane region" description="Helical" evidence="7">
    <location>
        <begin position="204"/>
        <end position="222"/>
    </location>
</feature>
<feature type="transmembrane region" description="Helical" evidence="7">
    <location>
        <begin position="182"/>
        <end position="198"/>
    </location>
</feature>
<evidence type="ECO:0000256" key="2">
    <source>
        <dbReference type="ARBA" id="ARBA00007400"/>
    </source>
</evidence>
<gene>
    <name evidence="9" type="ordered locus">Trebr_0111</name>
</gene>
<dbReference type="InterPro" id="IPR002656">
    <property type="entry name" value="Acyl_transf_3_dom"/>
</dbReference>
<dbReference type="PANTHER" id="PTHR40074:SF2">
    <property type="entry name" value="O-ACETYLTRANSFERASE WECH"/>
    <property type="match status" value="1"/>
</dbReference>
<evidence type="ECO:0000256" key="4">
    <source>
        <dbReference type="ARBA" id="ARBA00022692"/>
    </source>
</evidence>